<organism evidence="1 2">
    <name type="scientific">Dovyalis caffra</name>
    <dbReference type="NCBI Taxonomy" id="77055"/>
    <lineage>
        <taxon>Eukaryota</taxon>
        <taxon>Viridiplantae</taxon>
        <taxon>Streptophyta</taxon>
        <taxon>Embryophyta</taxon>
        <taxon>Tracheophyta</taxon>
        <taxon>Spermatophyta</taxon>
        <taxon>Magnoliopsida</taxon>
        <taxon>eudicotyledons</taxon>
        <taxon>Gunneridae</taxon>
        <taxon>Pentapetalae</taxon>
        <taxon>rosids</taxon>
        <taxon>fabids</taxon>
        <taxon>Malpighiales</taxon>
        <taxon>Salicaceae</taxon>
        <taxon>Flacourtieae</taxon>
        <taxon>Dovyalis</taxon>
    </lineage>
</organism>
<sequence>METKANSVRDNIIDYEELHLVQIDGAKKINGNLMNNSLFGVAGSRSAVTLSTGSNFLPRSNLVLVSQKVSLNTTAEKQTQK</sequence>
<name>A0AAV1RW07_9ROSI</name>
<reference evidence="1 2" key="1">
    <citation type="submission" date="2024-01" db="EMBL/GenBank/DDBJ databases">
        <authorList>
            <person name="Waweru B."/>
        </authorList>
    </citation>
    <scope>NUCLEOTIDE SEQUENCE [LARGE SCALE GENOMIC DNA]</scope>
</reference>
<comment type="caution">
    <text evidence="1">The sequence shown here is derived from an EMBL/GenBank/DDBJ whole genome shotgun (WGS) entry which is preliminary data.</text>
</comment>
<evidence type="ECO:0000313" key="2">
    <source>
        <dbReference type="Proteomes" id="UP001314170"/>
    </source>
</evidence>
<proteinExistence type="predicted"/>
<evidence type="ECO:0000313" key="1">
    <source>
        <dbReference type="EMBL" id="CAK7340860.1"/>
    </source>
</evidence>
<dbReference type="Proteomes" id="UP001314170">
    <property type="component" value="Unassembled WGS sequence"/>
</dbReference>
<keyword evidence="2" id="KW-1185">Reference proteome</keyword>
<gene>
    <name evidence="1" type="ORF">DCAF_LOCUS15949</name>
</gene>
<dbReference type="EMBL" id="CAWUPB010001160">
    <property type="protein sequence ID" value="CAK7340860.1"/>
    <property type="molecule type" value="Genomic_DNA"/>
</dbReference>
<protein>
    <submittedName>
        <fullName evidence="1">Uncharacterized protein</fullName>
    </submittedName>
</protein>
<dbReference type="AlphaFoldDB" id="A0AAV1RW07"/>
<accession>A0AAV1RW07</accession>